<name>A0A108TF42_9BACE</name>
<dbReference type="Proteomes" id="UP000448877">
    <property type="component" value="Unassembled WGS sequence"/>
</dbReference>
<dbReference type="PROSITE" id="PS51257">
    <property type="entry name" value="PROKAR_LIPOPROTEIN"/>
    <property type="match status" value="1"/>
</dbReference>
<evidence type="ECO:0000313" key="5">
    <source>
        <dbReference type="EMBL" id="RGS37465.1"/>
    </source>
</evidence>
<feature type="chain" id="PRO_5042681096" evidence="1">
    <location>
        <begin position="22"/>
        <end position="546"/>
    </location>
</feature>
<dbReference type="Pfam" id="PF12741">
    <property type="entry name" value="SusD-like"/>
    <property type="match status" value="1"/>
</dbReference>
<dbReference type="Proteomes" id="UP000482653">
    <property type="component" value="Unassembled WGS sequence"/>
</dbReference>
<keyword evidence="5" id="KW-0449">Lipoprotein</keyword>
<evidence type="ECO:0000313" key="7">
    <source>
        <dbReference type="Proteomes" id="UP000448877"/>
    </source>
</evidence>
<dbReference type="Proteomes" id="UP001221924">
    <property type="component" value="Unassembled WGS sequence"/>
</dbReference>
<evidence type="ECO:0000313" key="4">
    <source>
        <dbReference type="EMBL" id="MDE8696624.1"/>
    </source>
</evidence>
<dbReference type="InterPro" id="IPR011990">
    <property type="entry name" value="TPR-like_helical_dom_sf"/>
</dbReference>
<dbReference type="RefSeq" id="WP_007211941.1">
    <property type="nucleotide sequence ID" value="NZ_CABMLT010000005.1"/>
</dbReference>
<comment type="caution">
    <text evidence="5">The sequence shown here is derived from an EMBL/GenBank/DDBJ whole genome shotgun (WGS) entry which is preliminary data.</text>
</comment>
<dbReference type="Gene3D" id="1.25.40.390">
    <property type="match status" value="1"/>
</dbReference>
<dbReference type="EMBL" id="VVYV01000003">
    <property type="protein sequence ID" value="KAA5423144.1"/>
    <property type="molecule type" value="Genomic_DNA"/>
</dbReference>
<accession>A0A108TF42</accession>
<evidence type="ECO:0000313" key="3">
    <source>
        <dbReference type="EMBL" id="KAA5423144.1"/>
    </source>
</evidence>
<evidence type="ECO:0000256" key="1">
    <source>
        <dbReference type="SAM" id="SignalP"/>
    </source>
</evidence>
<sequence length="546" mass="61624">MKYNKFLTILFASGLLGIAVACTDNFEADNRNNTGFDSELQEYDFQKYLLKFEIIQSGIYFNYDWGEGKNWTFQIAQNLGQDMFSGYFHDFNQGFNDKNSVYALNDGWTSTHWTYNYSYIMPEVQKCEQINVEQPALLAVTQILKVELMHRVADCYGPLVYSKFGQEGDNVDDLKTAYKQFFTDLEKGITSLQSFIKDNPGVEPYKDADMLTPNKTLAEWVKFGNSLRLRLAMRVANVDKALATEQAQKSFTLGQFLEAPNEIISVSTAGGYNNPLGEINKSWGEVFMGATMESVLTGYDDPRMSKYYDPANGAVITWKENDVVKELPQLFEYAGSYKGVPQGTGLLSADNRYKECSKSTVSQKTNPILMTAAEVWFLRAEAALRGISTEDPKICYETGVKTSFEQWGVGGVDAYLQSDKTPADYKDPFDTQFDMNARITTTPNWADANGTEEQFEKIMTQKWLAIYPEGNEAWTEQRRTGYPKLFKVKVNNSGGAINTDEMIRRLPYPEGLKTSNPTQYSSLTRALGGADTGGTRLWWDAGKNNF</sequence>
<protein>
    <submittedName>
        <fullName evidence="5">SusD/RagB family nutrient-binding outer membrane lipoprotein</fullName>
    </submittedName>
</protein>
<evidence type="ECO:0000313" key="2">
    <source>
        <dbReference type="EMBL" id="KAA5422021.1"/>
    </source>
</evidence>
<dbReference type="InterPro" id="IPR024302">
    <property type="entry name" value="SusD-like"/>
</dbReference>
<reference evidence="5 6" key="1">
    <citation type="submission" date="2018-08" db="EMBL/GenBank/DDBJ databases">
        <title>A genome reference for cultivated species of the human gut microbiota.</title>
        <authorList>
            <person name="Zou Y."/>
            <person name="Xue W."/>
            <person name="Luo G."/>
        </authorList>
    </citation>
    <scope>NUCLEOTIDE SEQUENCE [LARGE SCALE GENOMIC DNA]</scope>
    <source>
        <strain evidence="5 6">AF22-3AC</strain>
    </source>
</reference>
<gene>
    <name evidence="5" type="ORF">DWX97_10055</name>
    <name evidence="3" type="ORF">F2Y81_03470</name>
    <name evidence="2" type="ORF">F2Y87_02595</name>
    <name evidence="4" type="ORF">PZH42_21180</name>
</gene>
<evidence type="ECO:0000313" key="6">
    <source>
        <dbReference type="Proteomes" id="UP000283341"/>
    </source>
</evidence>
<reference evidence="7 8" key="2">
    <citation type="journal article" date="2019" name="Nat. Med.">
        <title>A library of human gut bacterial isolates paired with longitudinal multiomics data enables mechanistic microbiome research.</title>
        <authorList>
            <person name="Poyet M."/>
            <person name="Groussin M."/>
            <person name="Gibbons S.M."/>
            <person name="Avila-Pacheco J."/>
            <person name="Jiang X."/>
            <person name="Kearney S.M."/>
            <person name="Perrotta A.R."/>
            <person name="Berdy B."/>
            <person name="Zhao S."/>
            <person name="Lieberman T.D."/>
            <person name="Swanson P.K."/>
            <person name="Smith M."/>
            <person name="Roesemann S."/>
            <person name="Alexander J.E."/>
            <person name="Rich S.A."/>
            <person name="Livny J."/>
            <person name="Vlamakis H."/>
            <person name="Clish C."/>
            <person name="Bullock K."/>
            <person name="Deik A."/>
            <person name="Scott J."/>
            <person name="Pierce K.A."/>
            <person name="Xavier R.J."/>
            <person name="Alm E.J."/>
        </authorList>
    </citation>
    <scope>NUCLEOTIDE SEQUENCE [LARGE SCALE GENOMIC DNA]</scope>
    <source>
        <strain evidence="3 7">BIOML-A6</strain>
        <strain evidence="2 8">BIOML-A8</strain>
    </source>
</reference>
<dbReference type="Proteomes" id="UP000283341">
    <property type="component" value="Unassembled WGS sequence"/>
</dbReference>
<dbReference type="GeneID" id="66305370"/>
<dbReference type="EMBL" id="VVYX01000003">
    <property type="protein sequence ID" value="KAA5422021.1"/>
    <property type="molecule type" value="Genomic_DNA"/>
</dbReference>
<reference evidence="4" key="3">
    <citation type="submission" date="2023-03" db="EMBL/GenBank/DDBJ databases">
        <title>DFI Biobank Strains.</title>
        <authorList>
            <person name="Mostad J."/>
            <person name="Paddock L."/>
            <person name="Medina S."/>
            <person name="Waligurski E."/>
            <person name="Barat B."/>
            <person name="Smith R."/>
            <person name="Burgo V."/>
            <person name="Metcalfe C."/>
            <person name="Woodson C."/>
            <person name="Sundararajan A."/>
            <person name="Ramaswamy R."/>
            <person name="Lin H."/>
            <person name="Pamer E.G."/>
        </authorList>
    </citation>
    <scope>NUCLEOTIDE SEQUENCE</scope>
    <source>
        <strain evidence="4">DFI.9.5</strain>
    </source>
</reference>
<dbReference type="EMBL" id="JARFID010000029">
    <property type="protein sequence ID" value="MDE8696624.1"/>
    <property type="molecule type" value="Genomic_DNA"/>
</dbReference>
<dbReference type="AlphaFoldDB" id="A0A108TF42"/>
<feature type="signal peptide" evidence="1">
    <location>
        <begin position="1"/>
        <end position="21"/>
    </location>
</feature>
<proteinExistence type="predicted"/>
<evidence type="ECO:0000313" key="8">
    <source>
        <dbReference type="Proteomes" id="UP000482653"/>
    </source>
</evidence>
<organism evidence="5 6">
    <name type="scientific">Bacteroides cellulosilyticus</name>
    <dbReference type="NCBI Taxonomy" id="246787"/>
    <lineage>
        <taxon>Bacteria</taxon>
        <taxon>Pseudomonadati</taxon>
        <taxon>Bacteroidota</taxon>
        <taxon>Bacteroidia</taxon>
        <taxon>Bacteroidales</taxon>
        <taxon>Bacteroidaceae</taxon>
        <taxon>Bacteroides</taxon>
    </lineage>
</organism>
<dbReference type="EMBL" id="QRVJ01000006">
    <property type="protein sequence ID" value="RGS37465.1"/>
    <property type="molecule type" value="Genomic_DNA"/>
</dbReference>
<dbReference type="SUPFAM" id="SSF48452">
    <property type="entry name" value="TPR-like"/>
    <property type="match status" value="1"/>
</dbReference>
<keyword evidence="1" id="KW-0732">Signal</keyword>